<accession>A0A9W9TZ10</accession>
<dbReference type="PANTHER" id="PTHR40640:SF1">
    <property type="entry name" value="ANCHORED GLYCOPROTEIN, PUTATIVE (AFU_ORTHOLOGUE AFUA_8G04860)-RELATED"/>
    <property type="match status" value="1"/>
</dbReference>
<gene>
    <name evidence="2" type="ORF">N7476_010858</name>
</gene>
<evidence type="ECO:0000313" key="2">
    <source>
        <dbReference type="EMBL" id="KAJ5299301.1"/>
    </source>
</evidence>
<keyword evidence="3" id="KW-1185">Reference proteome</keyword>
<evidence type="ECO:0000256" key="1">
    <source>
        <dbReference type="SAM" id="SignalP"/>
    </source>
</evidence>
<feature type="signal peptide" evidence="1">
    <location>
        <begin position="1"/>
        <end position="17"/>
    </location>
</feature>
<proteinExistence type="predicted"/>
<reference evidence="2" key="2">
    <citation type="journal article" date="2023" name="IMA Fungus">
        <title>Comparative genomic study of the Penicillium genus elucidates a diverse pangenome and 15 lateral gene transfer events.</title>
        <authorList>
            <person name="Petersen C."/>
            <person name="Sorensen T."/>
            <person name="Nielsen M.R."/>
            <person name="Sondergaard T.E."/>
            <person name="Sorensen J.L."/>
            <person name="Fitzpatrick D.A."/>
            <person name="Frisvad J.C."/>
            <person name="Nielsen K.L."/>
        </authorList>
    </citation>
    <scope>NUCLEOTIDE SEQUENCE</scope>
    <source>
        <strain evidence="2">IBT 21472</strain>
    </source>
</reference>
<organism evidence="2 3">
    <name type="scientific">Penicillium atrosanguineum</name>
    <dbReference type="NCBI Taxonomy" id="1132637"/>
    <lineage>
        <taxon>Eukaryota</taxon>
        <taxon>Fungi</taxon>
        <taxon>Dikarya</taxon>
        <taxon>Ascomycota</taxon>
        <taxon>Pezizomycotina</taxon>
        <taxon>Eurotiomycetes</taxon>
        <taxon>Eurotiomycetidae</taxon>
        <taxon>Eurotiales</taxon>
        <taxon>Aspergillaceae</taxon>
        <taxon>Penicillium</taxon>
    </lineage>
</organism>
<sequence length="204" mass="20527">MHYSALLVPVLAVLAAAESTTVIEYFAATKTVPGLSVSVSSYSSIVGTVLGTNSAGTTYRVGCMSGAPKSDCSIDKPFTMFAGPDTLSYSKTLTAEIGGYTGLVGEDVQCSFTHSTESAVCTFNMDVTVSVDDTTTSTATTTTISYPEKSVVYDKLTVVATATGTSVASGTGASSTDAAAGLHNIRATAVPLGAAAAIAVAALF</sequence>
<dbReference type="AlphaFoldDB" id="A0A9W9TZ10"/>
<comment type="caution">
    <text evidence="2">The sequence shown here is derived from an EMBL/GenBank/DDBJ whole genome shotgun (WGS) entry which is preliminary data.</text>
</comment>
<protein>
    <submittedName>
        <fullName evidence="2">Uncharacterized protein</fullName>
    </submittedName>
</protein>
<name>A0A9W9TZ10_9EURO</name>
<keyword evidence="1" id="KW-0732">Signal</keyword>
<dbReference type="EMBL" id="JAPZBO010000010">
    <property type="protein sequence ID" value="KAJ5299301.1"/>
    <property type="molecule type" value="Genomic_DNA"/>
</dbReference>
<feature type="chain" id="PRO_5040874260" evidence="1">
    <location>
        <begin position="18"/>
        <end position="204"/>
    </location>
</feature>
<evidence type="ECO:0000313" key="3">
    <source>
        <dbReference type="Proteomes" id="UP001147746"/>
    </source>
</evidence>
<dbReference type="PANTHER" id="PTHR40640">
    <property type="entry name" value="ANCHORED GLYCOPROTEIN, PUTATIVE (AFU_ORTHOLOGUE AFUA_8G04860)-RELATED"/>
    <property type="match status" value="1"/>
</dbReference>
<reference evidence="2" key="1">
    <citation type="submission" date="2022-12" db="EMBL/GenBank/DDBJ databases">
        <authorList>
            <person name="Petersen C."/>
        </authorList>
    </citation>
    <scope>NUCLEOTIDE SEQUENCE</scope>
    <source>
        <strain evidence="2">IBT 21472</strain>
    </source>
</reference>
<dbReference type="Proteomes" id="UP001147746">
    <property type="component" value="Unassembled WGS sequence"/>
</dbReference>